<protein>
    <recommendedName>
        <fullName evidence="1">DUF7882 domain-containing protein</fullName>
    </recommendedName>
</protein>
<organism evidence="2 3">
    <name type="scientific">Microbacterium deminutum</name>
    <dbReference type="NCBI Taxonomy" id="344164"/>
    <lineage>
        <taxon>Bacteria</taxon>
        <taxon>Bacillati</taxon>
        <taxon>Actinomycetota</taxon>
        <taxon>Actinomycetes</taxon>
        <taxon>Micrococcales</taxon>
        <taxon>Microbacteriaceae</taxon>
        <taxon>Microbacterium</taxon>
    </lineage>
</organism>
<dbReference type="InterPro" id="IPR057204">
    <property type="entry name" value="DUF7882"/>
</dbReference>
<dbReference type="EMBL" id="BAAAOG010000002">
    <property type="protein sequence ID" value="GAA1952492.1"/>
    <property type="molecule type" value="Genomic_DNA"/>
</dbReference>
<evidence type="ECO:0000313" key="3">
    <source>
        <dbReference type="Proteomes" id="UP001499933"/>
    </source>
</evidence>
<evidence type="ECO:0000313" key="2">
    <source>
        <dbReference type="EMBL" id="GAA1952492.1"/>
    </source>
</evidence>
<proteinExistence type="predicted"/>
<dbReference type="Pfam" id="PF25355">
    <property type="entry name" value="DUF7882"/>
    <property type="match status" value="1"/>
</dbReference>
<accession>A0ABN2QI25</accession>
<evidence type="ECO:0000259" key="1">
    <source>
        <dbReference type="Pfam" id="PF25355"/>
    </source>
</evidence>
<gene>
    <name evidence="2" type="ORF">GCM10009776_12960</name>
</gene>
<name>A0ABN2QI25_9MICO</name>
<comment type="caution">
    <text evidence="2">The sequence shown here is derived from an EMBL/GenBank/DDBJ whole genome shotgun (WGS) entry which is preliminary data.</text>
</comment>
<dbReference type="RefSeq" id="WP_344092547.1">
    <property type="nucleotide sequence ID" value="NZ_BAAAOG010000002.1"/>
</dbReference>
<sequence length="107" mass="12007">MGTFVYGSPEQFCALGDRALLHLQIVMISKLRRGERFMFRYDPDDTSRPTEFWMSPEIPLRFLYAENASGNVNFAWLNMLVGTVGGSGALHLLPEPASSRPELVARS</sequence>
<keyword evidence="3" id="KW-1185">Reference proteome</keyword>
<reference evidence="2 3" key="1">
    <citation type="journal article" date="2019" name="Int. J. Syst. Evol. Microbiol.">
        <title>The Global Catalogue of Microorganisms (GCM) 10K type strain sequencing project: providing services to taxonomists for standard genome sequencing and annotation.</title>
        <authorList>
            <consortium name="The Broad Institute Genomics Platform"/>
            <consortium name="The Broad Institute Genome Sequencing Center for Infectious Disease"/>
            <person name="Wu L."/>
            <person name="Ma J."/>
        </authorList>
    </citation>
    <scope>NUCLEOTIDE SEQUENCE [LARGE SCALE GENOMIC DNA]</scope>
    <source>
        <strain evidence="2 3">JCM 14901</strain>
    </source>
</reference>
<feature type="domain" description="DUF7882" evidence="1">
    <location>
        <begin position="1"/>
        <end position="95"/>
    </location>
</feature>
<dbReference type="Proteomes" id="UP001499933">
    <property type="component" value="Unassembled WGS sequence"/>
</dbReference>